<evidence type="ECO:0000256" key="1">
    <source>
        <dbReference type="ARBA" id="ARBA00010240"/>
    </source>
</evidence>
<keyword evidence="2 3" id="KW-0443">Lipid metabolism</keyword>
<accession>A0A2P1P8I7</accession>
<feature type="domain" description="PNPLA" evidence="4">
    <location>
        <begin position="4"/>
        <end position="199"/>
    </location>
</feature>
<dbReference type="InterPro" id="IPR002641">
    <property type="entry name" value="PNPLA_dom"/>
</dbReference>
<dbReference type="GO" id="GO:0004620">
    <property type="term" value="F:phospholipase activity"/>
    <property type="evidence" value="ECO:0007669"/>
    <property type="project" value="TreeGrafter"/>
</dbReference>
<feature type="short sequence motif" description="GXSXG" evidence="3">
    <location>
        <begin position="40"/>
        <end position="44"/>
    </location>
</feature>
<feature type="active site" description="Proton acceptor" evidence="3">
    <location>
        <position position="186"/>
    </location>
</feature>
<gene>
    <name evidence="5" type="ORF">phytr_6470</name>
</gene>
<dbReference type="PANTHER" id="PTHR32176:SF92">
    <property type="entry name" value="XYLOSE ISOMERASE"/>
    <property type="match status" value="1"/>
</dbReference>
<protein>
    <recommendedName>
        <fullName evidence="4">PNPLA domain-containing protein</fullName>
    </recommendedName>
</protein>
<evidence type="ECO:0000256" key="3">
    <source>
        <dbReference type="PROSITE-ProRule" id="PRU01161"/>
    </source>
</evidence>
<dbReference type="Proteomes" id="UP000241762">
    <property type="component" value="Chromosome"/>
</dbReference>
<dbReference type="KEGG" id="ptc:phytr_6470"/>
<comment type="similarity">
    <text evidence="1">Belongs to the patatin family.</text>
</comment>
<feature type="active site" description="Nucleophile" evidence="3">
    <location>
        <position position="42"/>
    </location>
</feature>
<sequence>MKILSIDGGGVRGIIPARILQEIEDRTGRHSAELFDAISGTSTGGMITLALAKADKEGDPALSAKDVLDIYLHRSKEIFAGQTVCWKMQTGCGLWGSKYNRSNFDKMLEEVFGKALLSQTVCPVFVPIYSLENYKPFISGTFFAKSNKVNDFYLKDIAGATSAALTLFPPKVFKSPNDSVTYKGVDGGIYANNPSLIGISGAYLMQPSLALDSIELVSLGTGELKRGTEKEENGAKKSIDIEDIVEDVMDNDGVIGWLQGRDIIGSMMDADSVIAEAAMKAMLKQGNHFRFQVDLPDSLKNMDDCSDQTISGLLTLAENFIAENTHAIDELCTKLLG</sequence>
<keyword evidence="6" id="KW-1185">Reference proteome</keyword>
<dbReference type="Pfam" id="PF01734">
    <property type="entry name" value="Patatin"/>
    <property type="match status" value="1"/>
</dbReference>
<keyword evidence="3" id="KW-0378">Hydrolase</keyword>
<dbReference type="EMBL" id="CP027845">
    <property type="protein sequence ID" value="AVP87588.1"/>
    <property type="molecule type" value="Genomic_DNA"/>
</dbReference>
<dbReference type="GO" id="GO:0047372">
    <property type="term" value="F:monoacylglycerol lipase activity"/>
    <property type="evidence" value="ECO:0007669"/>
    <property type="project" value="TreeGrafter"/>
</dbReference>
<dbReference type="GO" id="GO:0016042">
    <property type="term" value="P:lipid catabolic process"/>
    <property type="evidence" value="ECO:0007669"/>
    <property type="project" value="UniProtKB-UniRule"/>
</dbReference>
<dbReference type="PANTHER" id="PTHR32176">
    <property type="entry name" value="XYLOSE ISOMERASE"/>
    <property type="match status" value="1"/>
</dbReference>
<dbReference type="PROSITE" id="PS51635">
    <property type="entry name" value="PNPLA"/>
    <property type="match status" value="1"/>
</dbReference>
<evidence type="ECO:0000259" key="4">
    <source>
        <dbReference type="PROSITE" id="PS51635"/>
    </source>
</evidence>
<feature type="short sequence motif" description="DGA/G" evidence="3">
    <location>
        <begin position="186"/>
        <end position="188"/>
    </location>
</feature>
<dbReference type="InterPro" id="IPR016035">
    <property type="entry name" value="Acyl_Trfase/lysoPLipase"/>
</dbReference>
<evidence type="ECO:0000313" key="5">
    <source>
        <dbReference type="EMBL" id="AVP87588.1"/>
    </source>
</evidence>
<dbReference type="Gene3D" id="3.40.1090.10">
    <property type="entry name" value="Cytosolic phospholipase A2 catalytic domain"/>
    <property type="match status" value="1"/>
</dbReference>
<feature type="short sequence motif" description="GXGXXG" evidence="3">
    <location>
        <begin position="8"/>
        <end position="13"/>
    </location>
</feature>
<proteinExistence type="inferred from homology"/>
<evidence type="ECO:0000256" key="2">
    <source>
        <dbReference type="ARBA" id="ARBA00023098"/>
    </source>
</evidence>
<keyword evidence="3" id="KW-0442">Lipid degradation</keyword>
<dbReference type="SUPFAM" id="SSF52151">
    <property type="entry name" value="FabD/lysophospholipase-like"/>
    <property type="match status" value="1"/>
</dbReference>
<name>A0A2P1P8I7_9RICK</name>
<dbReference type="AlphaFoldDB" id="A0A2P1P8I7"/>
<evidence type="ECO:0000313" key="6">
    <source>
        <dbReference type="Proteomes" id="UP000241762"/>
    </source>
</evidence>
<reference evidence="5 6" key="1">
    <citation type="submission" date="2018-03" db="EMBL/GenBank/DDBJ databases">
        <title>A gene transfer event suggests a long-term partnership between eustigmatophyte algae and a novel lineage of endosymbiotic bacteria.</title>
        <authorList>
            <person name="Yurchenko T."/>
            <person name="Sevcikova T."/>
            <person name="Pribyl P."/>
            <person name="El Karkouri K."/>
            <person name="Klimes V."/>
            <person name="Amaral R."/>
            <person name="Zbrankova V."/>
            <person name="Kim E."/>
            <person name="Raoult D."/>
            <person name="Santos L.M.A."/>
            <person name="Elias M."/>
        </authorList>
    </citation>
    <scope>NUCLEOTIDE SEQUENCE [LARGE SCALE GENOMIC DNA]</scope>
    <source>
        <strain evidence="5">CCALA 838</strain>
    </source>
</reference>
<dbReference type="OrthoDB" id="9807112at2"/>
<organism evidence="5 6">
    <name type="scientific">Candidatus Phycorickettsia trachydisci</name>
    <dbReference type="NCBI Taxonomy" id="2115978"/>
    <lineage>
        <taxon>Bacteria</taxon>
        <taxon>Pseudomonadati</taxon>
        <taxon>Pseudomonadota</taxon>
        <taxon>Alphaproteobacteria</taxon>
        <taxon>Rickettsiales</taxon>
        <taxon>Rickettsiaceae</taxon>
        <taxon>Candidatus Phycorickettsia</taxon>
    </lineage>
</organism>
<dbReference type="RefSeq" id="WP_106874445.1">
    <property type="nucleotide sequence ID" value="NZ_CP027845.1"/>
</dbReference>